<organism evidence="2">
    <name type="scientific">Tanacetum cinerariifolium</name>
    <name type="common">Dalmatian daisy</name>
    <name type="synonym">Chrysanthemum cinerariifolium</name>
    <dbReference type="NCBI Taxonomy" id="118510"/>
    <lineage>
        <taxon>Eukaryota</taxon>
        <taxon>Viridiplantae</taxon>
        <taxon>Streptophyta</taxon>
        <taxon>Embryophyta</taxon>
        <taxon>Tracheophyta</taxon>
        <taxon>Spermatophyta</taxon>
        <taxon>Magnoliopsida</taxon>
        <taxon>eudicotyledons</taxon>
        <taxon>Gunneridae</taxon>
        <taxon>Pentapetalae</taxon>
        <taxon>asterids</taxon>
        <taxon>campanulids</taxon>
        <taxon>Asterales</taxon>
        <taxon>Asteraceae</taxon>
        <taxon>Asteroideae</taxon>
        <taxon>Anthemideae</taxon>
        <taxon>Anthemidinae</taxon>
        <taxon>Tanacetum</taxon>
    </lineage>
</organism>
<dbReference type="AlphaFoldDB" id="A0A699I0K9"/>
<reference evidence="2" key="1">
    <citation type="journal article" date="2019" name="Sci. Rep.">
        <title>Draft genome of Tanacetum cinerariifolium, the natural source of mosquito coil.</title>
        <authorList>
            <person name="Yamashiro T."/>
            <person name="Shiraishi A."/>
            <person name="Satake H."/>
            <person name="Nakayama K."/>
        </authorList>
    </citation>
    <scope>NUCLEOTIDE SEQUENCE</scope>
</reference>
<evidence type="ECO:0000313" key="2">
    <source>
        <dbReference type="EMBL" id="GEZ05289.1"/>
    </source>
</evidence>
<dbReference type="GO" id="GO:0003964">
    <property type="term" value="F:RNA-directed DNA polymerase activity"/>
    <property type="evidence" value="ECO:0007669"/>
    <property type="project" value="UniProtKB-KW"/>
</dbReference>
<name>A0A699I0K9_TANCI</name>
<feature type="region of interest" description="Disordered" evidence="1">
    <location>
        <begin position="124"/>
        <end position="158"/>
    </location>
</feature>
<proteinExistence type="predicted"/>
<gene>
    <name evidence="2" type="ORF">Tci_477262</name>
</gene>
<evidence type="ECO:0000256" key="1">
    <source>
        <dbReference type="SAM" id="MobiDB-lite"/>
    </source>
</evidence>
<dbReference type="EMBL" id="BKCJ010235966">
    <property type="protein sequence ID" value="GEZ05289.1"/>
    <property type="molecule type" value="Genomic_DNA"/>
</dbReference>
<keyword evidence="2" id="KW-0548">Nucleotidyltransferase</keyword>
<keyword evidence="2" id="KW-0695">RNA-directed DNA polymerase</keyword>
<keyword evidence="2" id="KW-0808">Transferase</keyword>
<accession>A0A699I0K9</accession>
<feature type="compositionally biased region" description="Basic and acidic residues" evidence="1">
    <location>
        <begin position="142"/>
        <end position="158"/>
    </location>
</feature>
<sequence>MWVLIELESSTASQKFIKHAGVGSWFSSLQPASNSIVSEERIMWISIEGLPLKVWSFNTFVKVASKWGELVEWKNIEDNNFSRKQLCVKTKLNEIICERFKVIIQENVYWVRAKEMEGWDPLLHNEDYASSSSDEENEQENEGSRNGEKYESDKEVDKVSESSCMQGDALFYDNDNNKSFTPKETSINEVHEKEMEAPSEEVKQNSHNSVRNNSLNASYCSQRFKANGSIIDVVNELVKVGQTMGYNMDGYVKNIETKKG</sequence>
<comment type="caution">
    <text evidence="2">The sequence shown here is derived from an EMBL/GenBank/DDBJ whole genome shotgun (WGS) entry which is preliminary data.</text>
</comment>
<protein>
    <submittedName>
        <fullName evidence="2">RNA-directed DNA polymerase, eukaryota, nucleotide-binding alpha-beta plait domain protein</fullName>
    </submittedName>
</protein>